<comment type="caution">
    <text evidence="4">The sequence shown here is derived from an EMBL/GenBank/DDBJ whole genome shotgun (WGS) entry which is preliminary data.</text>
</comment>
<keyword evidence="1" id="KW-0808">Transferase</keyword>
<evidence type="ECO:0000259" key="3">
    <source>
        <dbReference type="PROSITE" id="PS51186"/>
    </source>
</evidence>
<dbReference type="GO" id="GO:0005737">
    <property type="term" value="C:cytoplasm"/>
    <property type="evidence" value="ECO:0007669"/>
    <property type="project" value="TreeGrafter"/>
</dbReference>
<evidence type="ECO:0000313" key="5">
    <source>
        <dbReference type="Proteomes" id="UP001213000"/>
    </source>
</evidence>
<dbReference type="InterPro" id="IPR051635">
    <property type="entry name" value="SNAT-like"/>
</dbReference>
<organism evidence="4 5">
    <name type="scientific">Leucocoprinus birnbaumii</name>
    <dbReference type="NCBI Taxonomy" id="56174"/>
    <lineage>
        <taxon>Eukaryota</taxon>
        <taxon>Fungi</taxon>
        <taxon>Dikarya</taxon>
        <taxon>Basidiomycota</taxon>
        <taxon>Agaricomycotina</taxon>
        <taxon>Agaricomycetes</taxon>
        <taxon>Agaricomycetidae</taxon>
        <taxon>Agaricales</taxon>
        <taxon>Agaricineae</taxon>
        <taxon>Agaricaceae</taxon>
        <taxon>Leucocoprinus</taxon>
    </lineage>
</organism>
<feature type="domain" description="N-acetyltransferase" evidence="3">
    <location>
        <begin position="11"/>
        <end position="185"/>
    </location>
</feature>
<dbReference type="EMBL" id="JANIEX010000637">
    <property type="protein sequence ID" value="KAJ3564702.1"/>
    <property type="molecule type" value="Genomic_DNA"/>
</dbReference>
<dbReference type="InterPro" id="IPR016181">
    <property type="entry name" value="Acyl_CoA_acyltransferase"/>
</dbReference>
<reference evidence="4" key="1">
    <citation type="submission" date="2022-07" db="EMBL/GenBank/DDBJ databases">
        <title>Genome Sequence of Leucocoprinus birnbaumii.</title>
        <authorList>
            <person name="Buettner E."/>
        </authorList>
    </citation>
    <scope>NUCLEOTIDE SEQUENCE</scope>
    <source>
        <strain evidence="4">VT141</strain>
    </source>
</reference>
<dbReference type="SUPFAM" id="SSF55729">
    <property type="entry name" value="Acyl-CoA N-acyltransferases (Nat)"/>
    <property type="match status" value="1"/>
</dbReference>
<dbReference type="GO" id="GO:0004059">
    <property type="term" value="F:aralkylamine N-acetyltransferase activity"/>
    <property type="evidence" value="ECO:0007669"/>
    <property type="project" value="TreeGrafter"/>
</dbReference>
<keyword evidence="2" id="KW-0012">Acyltransferase</keyword>
<evidence type="ECO:0000256" key="1">
    <source>
        <dbReference type="ARBA" id="ARBA00022679"/>
    </source>
</evidence>
<name>A0AAD5VN31_9AGAR</name>
<gene>
    <name evidence="4" type="ORF">NP233_g8123</name>
</gene>
<dbReference type="Proteomes" id="UP001213000">
    <property type="component" value="Unassembled WGS sequence"/>
</dbReference>
<dbReference type="Gene3D" id="3.40.630.30">
    <property type="match status" value="1"/>
</dbReference>
<dbReference type="AlphaFoldDB" id="A0AAD5VN31"/>
<accession>A0AAD5VN31</accession>
<dbReference type="InterPro" id="IPR000182">
    <property type="entry name" value="GNAT_dom"/>
</dbReference>
<evidence type="ECO:0000313" key="4">
    <source>
        <dbReference type="EMBL" id="KAJ3564702.1"/>
    </source>
</evidence>
<evidence type="ECO:0000256" key="2">
    <source>
        <dbReference type="ARBA" id="ARBA00023315"/>
    </source>
</evidence>
<dbReference type="PANTHER" id="PTHR10908:SF0">
    <property type="entry name" value="SEROTONIN N-ACETYLTRANSFERASE"/>
    <property type="match status" value="1"/>
</dbReference>
<dbReference type="PANTHER" id="PTHR10908">
    <property type="entry name" value="SEROTONIN N-ACETYLTRANSFERASE"/>
    <property type="match status" value="1"/>
</dbReference>
<dbReference type="Pfam" id="PF13508">
    <property type="entry name" value="Acetyltransf_7"/>
    <property type="match status" value="1"/>
</dbReference>
<keyword evidence="5" id="KW-1185">Reference proteome</keyword>
<protein>
    <recommendedName>
        <fullName evidence="3">N-acetyltransferase domain-containing protein</fullName>
    </recommendedName>
</protein>
<proteinExistence type="predicted"/>
<dbReference type="PROSITE" id="PS51186">
    <property type="entry name" value="GNAT"/>
    <property type="match status" value="1"/>
</dbReference>
<sequence>MVELVPGRERIFFDWVTAAEVEAAIKHEHIAFPPDEADSPEQFRYRFKHAKHLFLGAFAASDQAKGRKLIGHVCGTQSPLTYYTKESMSVHVASSPSICVHSVVLLESYQKKGIGLQMMREYLLRIQRQISSSEGEYRHGKPERVLLVTHDEVRPFYEKAGFICKGKSDVALGQGVWYEMSYPLKQSSSSTSK</sequence>